<feature type="transmembrane region" description="Helical" evidence="7">
    <location>
        <begin position="6"/>
        <end position="30"/>
    </location>
</feature>
<comment type="similarity">
    <text evidence="2">Belongs to the peptidase S54 family.</text>
</comment>
<dbReference type="GO" id="GO:0006465">
    <property type="term" value="P:signal peptide processing"/>
    <property type="evidence" value="ECO:0007669"/>
    <property type="project" value="TreeGrafter"/>
</dbReference>
<feature type="transmembrane region" description="Helical" evidence="7">
    <location>
        <begin position="264"/>
        <end position="283"/>
    </location>
</feature>
<protein>
    <recommendedName>
        <fullName evidence="8">Peptidase S54 rhomboid domain-containing protein</fullName>
    </recommendedName>
</protein>
<comment type="caution">
    <text evidence="9">The sequence shown here is derived from an EMBL/GenBank/DDBJ whole genome shotgun (WGS) entry which is preliminary data.</text>
</comment>
<dbReference type="PANTHER" id="PTHR43731">
    <property type="entry name" value="RHOMBOID PROTEASE"/>
    <property type="match status" value="1"/>
</dbReference>
<feature type="transmembrane region" description="Helical" evidence="7">
    <location>
        <begin position="325"/>
        <end position="342"/>
    </location>
</feature>
<comment type="subcellular location">
    <subcellularLocation>
        <location evidence="1">Membrane</location>
        <topology evidence="1">Multi-pass membrane protein</topology>
    </subcellularLocation>
</comment>
<evidence type="ECO:0000256" key="5">
    <source>
        <dbReference type="ARBA" id="ARBA00022989"/>
    </source>
</evidence>
<dbReference type="PANTHER" id="PTHR43731:SF14">
    <property type="entry name" value="PRESENILIN-ASSOCIATED RHOMBOID-LIKE PROTEIN, MITOCHONDRIAL"/>
    <property type="match status" value="1"/>
</dbReference>
<proteinExistence type="inferred from homology"/>
<keyword evidence="6 7" id="KW-0472">Membrane</keyword>
<dbReference type="InterPro" id="IPR050925">
    <property type="entry name" value="Rhomboid_protease_S54"/>
</dbReference>
<evidence type="ECO:0000256" key="4">
    <source>
        <dbReference type="ARBA" id="ARBA00022801"/>
    </source>
</evidence>
<evidence type="ECO:0000259" key="8">
    <source>
        <dbReference type="Pfam" id="PF01694"/>
    </source>
</evidence>
<gene>
    <name evidence="9" type="ORF">C361_01439</name>
</gene>
<keyword evidence="4" id="KW-0378">Hydrolase</keyword>
<dbReference type="Proteomes" id="UP000199727">
    <property type="component" value="Unassembled WGS sequence"/>
</dbReference>
<reference evidence="9 10" key="1">
    <citation type="submission" date="2017-06" db="EMBL/GenBank/DDBJ databases">
        <title>Global population genomics of the pathogenic fungus Cryptococcus neoformans var. grubii.</title>
        <authorList>
            <person name="Cuomo C."/>
            <person name="Litvintseva A."/>
            <person name="Chen Y."/>
            <person name="Young S."/>
            <person name="Zeng Q."/>
            <person name="Chapman S."/>
            <person name="Gujja S."/>
            <person name="Saif S."/>
            <person name="Birren B."/>
        </authorList>
    </citation>
    <scope>NUCLEOTIDE SEQUENCE [LARGE SCALE GENOMIC DNA]</scope>
    <source>
        <strain evidence="9 10">Tu259-1</strain>
    </source>
</reference>
<dbReference type="InterPro" id="IPR035952">
    <property type="entry name" value="Rhomboid-like_sf"/>
</dbReference>
<dbReference type="AlphaFoldDB" id="A0A854QN65"/>
<dbReference type="Pfam" id="PF01694">
    <property type="entry name" value="Rhomboid"/>
    <property type="match status" value="1"/>
</dbReference>
<feature type="transmembrane region" description="Helical" evidence="7">
    <location>
        <begin position="220"/>
        <end position="244"/>
    </location>
</feature>
<feature type="domain" description="Peptidase S54 rhomboid" evidence="8">
    <location>
        <begin position="197"/>
        <end position="342"/>
    </location>
</feature>
<evidence type="ECO:0000256" key="2">
    <source>
        <dbReference type="ARBA" id="ARBA00009045"/>
    </source>
</evidence>
<sequence>MRYDSYAFFFIFFALHIPITLNAMALRAVLGLSHSLPRAKPVSMAIIRPSHAFFTPFLPHTAGPGRSLLTSFLSTARSSPLPQSLSVSSPLTKRSFNSSTKSLIRSTYFPRGGRSSGNGYGYGGGGPQGPWAWFTRLRRRIDRIPTMTLVYGLIGINGAVFLLWQYALSSAQRFRDPSLLYFLRNNFILNEVNVFSGRIWTLVTSAFSHSNGTHIFVNCLGLYFLAPAAASIMGSASFLGLYLGAGVFSSLVSLGYHRFSRHRWWGSEGASGAIYACLAYYGALFPNSQVLMFFVIPMPVWVAIGGIFAWDFYSAVKRPNSGTDSAGHLGGIIYGLGAAMVLKRGGFMRMMRGGRPRW</sequence>
<name>A0A854QN65_CRYNE</name>
<dbReference type="GO" id="GO:0004252">
    <property type="term" value="F:serine-type endopeptidase activity"/>
    <property type="evidence" value="ECO:0007669"/>
    <property type="project" value="InterPro"/>
</dbReference>
<evidence type="ECO:0000313" key="9">
    <source>
        <dbReference type="EMBL" id="OXG26677.1"/>
    </source>
</evidence>
<keyword evidence="3 7" id="KW-0812">Transmembrane</keyword>
<dbReference type="EMBL" id="AMKT01000024">
    <property type="protein sequence ID" value="OXG26677.1"/>
    <property type="molecule type" value="Genomic_DNA"/>
</dbReference>
<feature type="transmembrane region" description="Helical" evidence="7">
    <location>
        <begin position="290"/>
        <end position="313"/>
    </location>
</feature>
<evidence type="ECO:0000256" key="3">
    <source>
        <dbReference type="ARBA" id="ARBA00022692"/>
    </source>
</evidence>
<evidence type="ECO:0000256" key="1">
    <source>
        <dbReference type="ARBA" id="ARBA00004141"/>
    </source>
</evidence>
<dbReference type="InterPro" id="IPR022764">
    <property type="entry name" value="Peptidase_S54_rhomboid_dom"/>
</dbReference>
<accession>A0A854QN65</accession>
<organism evidence="9 10">
    <name type="scientific">Cryptococcus neoformans Tu259-1</name>
    <dbReference type="NCBI Taxonomy" id="1230072"/>
    <lineage>
        <taxon>Eukaryota</taxon>
        <taxon>Fungi</taxon>
        <taxon>Dikarya</taxon>
        <taxon>Basidiomycota</taxon>
        <taxon>Agaricomycotina</taxon>
        <taxon>Tremellomycetes</taxon>
        <taxon>Tremellales</taxon>
        <taxon>Cryptococcaceae</taxon>
        <taxon>Cryptococcus</taxon>
        <taxon>Cryptococcus neoformans species complex</taxon>
    </lineage>
</organism>
<evidence type="ECO:0000256" key="7">
    <source>
        <dbReference type="SAM" id="Phobius"/>
    </source>
</evidence>
<dbReference type="Gene3D" id="1.20.1540.10">
    <property type="entry name" value="Rhomboid-like"/>
    <property type="match status" value="1"/>
</dbReference>
<evidence type="ECO:0000256" key="6">
    <source>
        <dbReference type="ARBA" id="ARBA00023136"/>
    </source>
</evidence>
<evidence type="ECO:0000313" key="10">
    <source>
        <dbReference type="Proteomes" id="UP000199727"/>
    </source>
</evidence>
<dbReference type="GO" id="GO:0016020">
    <property type="term" value="C:membrane"/>
    <property type="evidence" value="ECO:0007669"/>
    <property type="project" value="UniProtKB-SubCell"/>
</dbReference>
<feature type="transmembrane region" description="Helical" evidence="7">
    <location>
        <begin position="148"/>
        <end position="167"/>
    </location>
</feature>
<keyword evidence="5 7" id="KW-1133">Transmembrane helix</keyword>
<dbReference type="OrthoDB" id="2574201at2759"/>
<dbReference type="SUPFAM" id="SSF144091">
    <property type="entry name" value="Rhomboid-like"/>
    <property type="match status" value="1"/>
</dbReference>